<reference evidence="2 3" key="1">
    <citation type="journal article" date="2015" name="Nature">
        <title>rRNA introns, odd ribosomes, and small enigmatic genomes across a large radiation of phyla.</title>
        <authorList>
            <person name="Brown C.T."/>
            <person name="Hug L.A."/>
            <person name="Thomas B.C."/>
            <person name="Sharon I."/>
            <person name="Castelle C.J."/>
            <person name="Singh A."/>
            <person name="Wilkins M.J."/>
            <person name="Williams K.H."/>
            <person name="Banfield J.F."/>
        </authorList>
    </citation>
    <scope>NUCLEOTIDE SEQUENCE [LARGE SCALE GENOMIC DNA]</scope>
</reference>
<organism evidence="2 3">
    <name type="scientific">Candidatus Giovannonibacteria bacterium GW2011_GWB1_45_9b</name>
    <dbReference type="NCBI Taxonomy" id="1618653"/>
    <lineage>
        <taxon>Bacteria</taxon>
        <taxon>Candidatus Giovannoniibacteriota</taxon>
    </lineage>
</organism>
<dbReference type="InterPro" id="IPR036565">
    <property type="entry name" value="Mur-like_cat_sf"/>
</dbReference>
<gene>
    <name evidence="2" type="ORF">UX24_C0031G0002</name>
</gene>
<dbReference type="Proteomes" id="UP000034020">
    <property type="component" value="Unassembled WGS sequence"/>
</dbReference>
<dbReference type="Pfam" id="PF08245">
    <property type="entry name" value="Mur_ligase_M"/>
    <property type="match status" value="1"/>
</dbReference>
<feature type="domain" description="Mur ligase central" evidence="1">
    <location>
        <begin position="31"/>
        <end position="61"/>
    </location>
</feature>
<dbReference type="GO" id="GO:0016881">
    <property type="term" value="F:acid-amino acid ligase activity"/>
    <property type="evidence" value="ECO:0007669"/>
    <property type="project" value="InterPro"/>
</dbReference>
<accession>A0A0G1R4I2</accession>
<dbReference type="SUPFAM" id="SSF53623">
    <property type="entry name" value="MurD-like peptide ligases, catalytic domain"/>
    <property type="match status" value="1"/>
</dbReference>
<proteinExistence type="predicted"/>
<sequence length="72" mass="8202">MREILKKIVVFVLTWEARLILKKYKAKIVAVTGSVGKTSTKDAIAKVLEKKFRVRKSKTRKVIIPSSACRSR</sequence>
<evidence type="ECO:0000313" key="2">
    <source>
        <dbReference type="EMBL" id="KKU15770.1"/>
    </source>
</evidence>
<dbReference type="InterPro" id="IPR013221">
    <property type="entry name" value="Mur_ligase_cen"/>
</dbReference>
<dbReference type="AlphaFoldDB" id="A0A0G1R4I2"/>
<dbReference type="GO" id="GO:0005524">
    <property type="term" value="F:ATP binding"/>
    <property type="evidence" value="ECO:0007669"/>
    <property type="project" value="InterPro"/>
</dbReference>
<keyword evidence="2" id="KW-0436">Ligase</keyword>
<comment type="caution">
    <text evidence="2">The sequence shown here is derived from an EMBL/GenBank/DDBJ whole genome shotgun (WGS) entry which is preliminary data.</text>
</comment>
<protein>
    <submittedName>
        <fullName evidence="2">UDP-N-acetylmuramoylalanyl-D-glutamyl-2, 6-diaminopimelate-D-alanyl-D-alanine ligase MurF</fullName>
    </submittedName>
</protein>
<evidence type="ECO:0000259" key="1">
    <source>
        <dbReference type="Pfam" id="PF08245"/>
    </source>
</evidence>
<dbReference type="Gene3D" id="3.40.1190.10">
    <property type="entry name" value="Mur-like, catalytic domain"/>
    <property type="match status" value="1"/>
</dbReference>
<evidence type="ECO:0000313" key="3">
    <source>
        <dbReference type="Proteomes" id="UP000034020"/>
    </source>
</evidence>
<dbReference type="EMBL" id="LCLL01000031">
    <property type="protein sequence ID" value="KKU15770.1"/>
    <property type="molecule type" value="Genomic_DNA"/>
</dbReference>
<name>A0A0G1R4I2_9BACT</name>
<dbReference type="PATRIC" id="fig|1618653.3.peg.424"/>